<keyword evidence="5" id="KW-1185">Reference proteome</keyword>
<dbReference type="InterPro" id="IPR012462">
    <property type="entry name" value="UFSP1/2_DUB_cat"/>
</dbReference>
<protein>
    <submittedName>
        <fullName evidence="6">Zinc finger-containing ubiquitin peptidase 1</fullName>
    </submittedName>
</protein>
<dbReference type="Proteomes" id="UP000887566">
    <property type="component" value="Unplaced"/>
</dbReference>
<dbReference type="PANTHER" id="PTHR48153:SF4">
    <property type="entry name" value="UBIQUITIN CARBOXYL-TERMINAL HYDROLASE MUG105"/>
    <property type="match status" value="1"/>
</dbReference>
<accession>A0A914XHQ7</accession>
<feature type="domain" description="C2H2-type" evidence="4">
    <location>
        <begin position="131"/>
        <end position="158"/>
    </location>
</feature>
<dbReference type="Pfam" id="PF07910">
    <property type="entry name" value="Peptidase_C78"/>
    <property type="match status" value="1"/>
</dbReference>
<dbReference type="Gene3D" id="3.30.160.60">
    <property type="entry name" value="Classic Zinc Finger"/>
    <property type="match status" value="1"/>
</dbReference>
<comment type="similarity">
    <text evidence="1">Belongs to the peptidase C78 family.</text>
</comment>
<evidence type="ECO:0000313" key="5">
    <source>
        <dbReference type="Proteomes" id="UP000887566"/>
    </source>
</evidence>
<name>A0A914XHQ7_9BILA</name>
<evidence type="ECO:0000259" key="4">
    <source>
        <dbReference type="PROSITE" id="PS50157"/>
    </source>
</evidence>
<evidence type="ECO:0000256" key="3">
    <source>
        <dbReference type="PROSITE-ProRule" id="PRU00042"/>
    </source>
</evidence>
<reference evidence="6" key="1">
    <citation type="submission" date="2022-11" db="UniProtKB">
        <authorList>
            <consortium name="WormBaseParasite"/>
        </authorList>
    </citation>
    <scope>IDENTIFICATION</scope>
</reference>
<proteinExistence type="inferred from homology"/>
<keyword evidence="2" id="KW-0378">Hydrolase</keyword>
<dbReference type="PANTHER" id="PTHR48153">
    <property type="entry name" value="UFM1-SPECIFIC PROTEASE 2"/>
    <property type="match status" value="1"/>
</dbReference>
<keyword evidence="3" id="KW-0863">Zinc-finger</keyword>
<keyword evidence="3" id="KW-0862">Zinc</keyword>
<dbReference type="AlphaFoldDB" id="A0A914XHQ7"/>
<keyword evidence="3" id="KW-0479">Metal-binding</keyword>
<dbReference type="GO" id="GO:0008270">
    <property type="term" value="F:zinc ion binding"/>
    <property type="evidence" value="ECO:0007669"/>
    <property type="project" value="UniProtKB-KW"/>
</dbReference>
<evidence type="ECO:0000256" key="1">
    <source>
        <dbReference type="ARBA" id="ARBA00008552"/>
    </source>
</evidence>
<organism evidence="5 6">
    <name type="scientific">Plectus sambesii</name>
    <dbReference type="NCBI Taxonomy" id="2011161"/>
    <lineage>
        <taxon>Eukaryota</taxon>
        <taxon>Metazoa</taxon>
        <taxon>Ecdysozoa</taxon>
        <taxon>Nematoda</taxon>
        <taxon>Chromadorea</taxon>
        <taxon>Plectida</taxon>
        <taxon>Plectina</taxon>
        <taxon>Plectoidea</taxon>
        <taxon>Plectidae</taxon>
        <taxon>Plectus</taxon>
    </lineage>
</organism>
<dbReference type="Gene3D" id="3.90.70.130">
    <property type="match status" value="1"/>
</dbReference>
<evidence type="ECO:0000313" key="6">
    <source>
        <dbReference type="WBParaSite" id="PSAMB.scaffold812size40942.g9053.t1"/>
    </source>
</evidence>
<dbReference type="PROSITE" id="PS00028">
    <property type="entry name" value="ZINC_FINGER_C2H2_1"/>
    <property type="match status" value="1"/>
</dbReference>
<dbReference type="InterPro" id="IPR013087">
    <property type="entry name" value="Znf_C2H2_type"/>
</dbReference>
<evidence type="ECO:0000256" key="2">
    <source>
        <dbReference type="ARBA" id="ARBA00022801"/>
    </source>
</evidence>
<dbReference type="WBParaSite" id="PSAMB.scaffold812size40942.g9053.t1">
    <property type="protein sequence ID" value="PSAMB.scaffold812size40942.g9053.t1"/>
    <property type="gene ID" value="PSAMB.scaffold812size40942.g9053"/>
</dbReference>
<dbReference type="GO" id="GO:0071567">
    <property type="term" value="F:deUFMylase activity"/>
    <property type="evidence" value="ECO:0007669"/>
    <property type="project" value="UniProtKB-ARBA"/>
</dbReference>
<dbReference type="PROSITE" id="PS50157">
    <property type="entry name" value="ZINC_FINGER_C2H2_2"/>
    <property type="match status" value="1"/>
</dbReference>
<sequence length="497" mass="55161">MAANDPTDMQCSSCEVMFGEDVESFLIHMSEEHADDLVQCIQCRETLDGGSVFAVHYMDEHYSGGSSEMSAREELNCPMCAFSSPDEVALTVHFDTVHGDGKEEEDDEVQVVGTVAAAKVSPAPEQSSSALICPVCDAPFVSENALSVHVNGHFDETEPQSVDAETQRLIEEEREREKKAEAASFRLLQEQFGMRPGMSGMQSAAYERLDRRQNGGAIGLGDVIDRRFEISRQQHEGTEDPTWAVSGFIDRIRTMCAATGGTREVRVCSNVSFFATGDLDQGFGCGFRNTQMLLSSLVNSADYRRAMWGDAPATIPSIHCMQNMIERAWAAGFDRRGAQQLGGKLVNTRKWIGATEIATLLHFHRIRTKIVDFHRPTGTGSSHPMMFQWIWDYFGSGADFIAPLYLQHQGHSRTVIGAEKTTFNTLRLLILDPSFARARVEAIRTADSDGAIAFLRRPIGHMKKSQFQIIAVDGLIRDDAEYERAKVFDGFHLRIPA</sequence>
<dbReference type="SMART" id="SM00355">
    <property type="entry name" value="ZnF_C2H2"/>
    <property type="match status" value="4"/>
</dbReference>